<evidence type="ECO:0000256" key="6">
    <source>
        <dbReference type="SAM" id="SignalP"/>
    </source>
</evidence>
<proteinExistence type="inferred from homology"/>
<dbReference type="InterPro" id="IPR012899">
    <property type="entry name" value="LTXXQ"/>
</dbReference>
<dbReference type="CDD" id="cd09916">
    <property type="entry name" value="CpxP_like"/>
    <property type="match status" value="1"/>
</dbReference>
<dbReference type="Proteomes" id="UP000886111">
    <property type="component" value="Unassembled WGS sequence"/>
</dbReference>
<dbReference type="AlphaFoldDB" id="A0A7V5LIQ9"/>
<name>A0A7V5LIQ9_CALAY</name>
<reference evidence="7" key="1">
    <citation type="journal article" date="2020" name="mSystems">
        <title>Genome- and Community-Level Interaction Insights into Carbon Utilization and Element Cycling Functions of Hydrothermarchaeota in Hydrothermal Sediment.</title>
        <authorList>
            <person name="Zhou Z."/>
            <person name="Liu Y."/>
            <person name="Xu W."/>
            <person name="Pan J."/>
            <person name="Luo Z.H."/>
            <person name="Li M."/>
        </authorList>
    </citation>
    <scope>NUCLEOTIDE SEQUENCE [LARGE SCALE GENOMIC DNA]</scope>
    <source>
        <strain evidence="7">HyVt-76</strain>
    </source>
</reference>
<sequence length="163" mass="18743">MLTKRILAITVVSLLFIGSIFAQPGPGPMAATQGHPGLQMFKALNLTDEQRSKIEDLHLEMQKKMLSMQGDLQKLEKDFRLMVIDEKVSESQLQKQLQKIHDLKLKMALEKAKNQRKIRSLLTDEQKKKFDSIYLSGPKLRKAGRAKMMRRMKPGPKHQPQRP</sequence>
<dbReference type="Pfam" id="PF07813">
    <property type="entry name" value="LTXXQ"/>
    <property type="match status" value="1"/>
</dbReference>
<gene>
    <name evidence="7" type="ORF">ENL21_02885</name>
</gene>
<evidence type="ECO:0000256" key="2">
    <source>
        <dbReference type="ARBA" id="ARBA00008441"/>
    </source>
</evidence>
<organism evidence="7">
    <name type="scientific">Caldithrix abyssi</name>
    <dbReference type="NCBI Taxonomy" id="187145"/>
    <lineage>
        <taxon>Bacteria</taxon>
        <taxon>Pseudomonadati</taxon>
        <taxon>Calditrichota</taxon>
        <taxon>Calditrichia</taxon>
        <taxon>Calditrichales</taxon>
        <taxon>Calditrichaceae</taxon>
        <taxon>Caldithrix</taxon>
    </lineage>
</organism>
<dbReference type="Gene3D" id="1.20.120.1490">
    <property type="match status" value="1"/>
</dbReference>
<dbReference type="InterPro" id="IPR052211">
    <property type="entry name" value="Cpx_auxiliary_protein"/>
</dbReference>
<dbReference type="GO" id="GO:0030288">
    <property type="term" value="C:outer membrane-bounded periplasmic space"/>
    <property type="evidence" value="ECO:0007669"/>
    <property type="project" value="TreeGrafter"/>
</dbReference>
<evidence type="ECO:0000256" key="4">
    <source>
        <dbReference type="ARBA" id="ARBA00022764"/>
    </source>
</evidence>
<dbReference type="GO" id="GO:0051082">
    <property type="term" value="F:unfolded protein binding"/>
    <property type="evidence" value="ECO:0007669"/>
    <property type="project" value="TreeGrafter"/>
</dbReference>
<dbReference type="PANTHER" id="PTHR38102">
    <property type="entry name" value="PERIPLASMIC CHAPERONE SPY"/>
    <property type="match status" value="1"/>
</dbReference>
<evidence type="ECO:0000256" key="5">
    <source>
        <dbReference type="SAM" id="MobiDB-lite"/>
    </source>
</evidence>
<feature type="region of interest" description="Disordered" evidence="5">
    <location>
        <begin position="141"/>
        <end position="163"/>
    </location>
</feature>
<feature type="chain" id="PRO_5031227435" evidence="6">
    <location>
        <begin position="23"/>
        <end position="163"/>
    </location>
</feature>
<comment type="caution">
    <text evidence="7">The sequence shown here is derived from an EMBL/GenBank/DDBJ whole genome shotgun (WGS) entry which is preliminary data.</text>
</comment>
<comment type="similarity">
    <text evidence="2">Belongs to the CpxP/Spy family.</text>
</comment>
<feature type="signal peptide" evidence="6">
    <location>
        <begin position="1"/>
        <end position="22"/>
    </location>
</feature>
<protein>
    <submittedName>
        <fullName evidence="7">Periplasmic heavy metal sensor</fullName>
    </submittedName>
</protein>
<dbReference type="PANTHER" id="PTHR38102:SF1">
    <property type="entry name" value="PERIPLASMIC CHAPERONE SPY"/>
    <property type="match status" value="1"/>
</dbReference>
<keyword evidence="3 6" id="KW-0732">Signal</keyword>
<evidence type="ECO:0000313" key="7">
    <source>
        <dbReference type="EMBL" id="HHE54701.1"/>
    </source>
</evidence>
<evidence type="ECO:0000256" key="1">
    <source>
        <dbReference type="ARBA" id="ARBA00004418"/>
    </source>
</evidence>
<accession>A0A7V5LIQ9</accession>
<comment type="subcellular location">
    <subcellularLocation>
        <location evidence="1">Periplasm</location>
    </subcellularLocation>
</comment>
<keyword evidence="4" id="KW-0574">Periplasm</keyword>
<evidence type="ECO:0000256" key="3">
    <source>
        <dbReference type="ARBA" id="ARBA00022729"/>
    </source>
</evidence>
<dbReference type="EMBL" id="DRTD01000208">
    <property type="protein sequence ID" value="HHE54701.1"/>
    <property type="molecule type" value="Genomic_DNA"/>
</dbReference>